<keyword evidence="6 8" id="KW-0906">Nuclear pore complex</keyword>
<keyword evidence="5" id="KW-0811">Translocation</keyword>
<evidence type="ECO:0000256" key="6">
    <source>
        <dbReference type="ARBA" id="ARBA00023132"/>
    </source>
</evidence>
<evidence type="ECO:0000256" key="3">
    <source>
        <dbReference type="ARBA" id="ARBA00022816"/>
    </source>
</evidence>
<dbReference type="PANTHER" id="PTHR21527:SF6">
    <property type="entry name" value="NUCLEOPORIN NUP35"/>
    <property type="match status" value="1"/>
</dbReference>
<evidence type="ECO:0000256" key="4">
    <source>
        <dbReference type="ARBA" id="ARBA00022927"/>
    </source>
</evidence>
<evidence type="ECO:0000256" key="2">
    <source>
        <dbReference type="ARBA" id="ARBA00022448"/>
    </source>
</evidence>
<dbReference type="GO" id="GO:0005543">
    <property type="term" value="F:phospholipid binding"/>
    <property type="evidence" value="ECO:0007669"/>
    <property type="project" value="TreeGrafter"/>
</dbReference>
<dbReference type="InterPro" id="IPR007846">
    <property type="entry name" value="RRM_NUP35_dom"/>
</dbReference>
<evidence type="ECO:0000313" key="11">
    <source>
        <dbReference type="EMBL" id="KAH3661740.1"/>
    </source>
</evidence>
<dbReference type="GO" id="GO:0051028">
    <property type="term" value="P:mRNA transport"/>
    <property type="evidence" value="ECO:0007669"/>
    <property type="project" value="UniProtKB-UniRule"/>
</dbReference>
<keyword evidence="12" id="KW-1185">Reference proteome</keyword>
<comment type="subcellular location">
    <subcellularLocation>
        <location evidence="1">Nucleus</location>
        <location evidence="1">Nuclear pore complex</location>
    </subcellularLocation>
</comment>
<dbReference type="GO" id="GO:0044615">
    <property type="term" value="C:nuclear pore nuclear basket"/>
    <property type="evidence" value="ECO:0007669"/>
    <property type="project" value="TreeGrafter"/>
</dbReference>
<protein>
    <recommendedName>
        <fullName evidence="10">RRM Nup35-type domain-containing protein</fullName>
    </recommendedName>
</protein>
<name>A0A9P8NXS9_9ASCO</name>
<dbReference type="SUPFAM" id="SSF54928">
    <property type="entry name" value="RNA-binding domain, RBD"/>
    <property type="match status" value="1"/>
</dbReference>
<dbReference type="RefSeq" id="XP_046058844.1">
    <property type="nucleotide sequence ID" value="XM_046207152.1"/>
</dbReference>
<dbReference type="GO" id="GO:0017056">
    <property type="term" value="F:structural constituent of nuclear pore"/>
    <property type="evidence" value="ECO:0007669"/>
    <property type="project" value="TreeGrafter"/>
</dbReference>
<dbReference type="Gene3D" id="3.30.70.330">
    <property type="match status" value="1"/>
</dbReference>
<dbReference type="OrthoDB" id="1733656at2759"/>
<evidence type="ECO:0000313" key="12">
    <source>
        <dbReference type="Proteomes" id="UP000769157"/>
    </source>
</evidence>
<reference evidence="11" key="1">
    <citation type="journal article" date="2021" name="Open Biol.">
        <title>Shared evolutionary footprints suggest mitochondrial oxidative damage underlies multiple complex I losses in fungi.</title>
        <authorList>
            <person name="Schikora-Tamarit M.A."/>
            <person name="Marcet-Houben M."/>
            <person name="Nosek J."/>
            <person name="Gabaldon T."/>
        </authorList>
    </citation>
    <scope>NUCLEOTIDE SEQUENCE</scope>
    <source>
        <strain evidence="11">CBS6075</strain>
    </source>
</reference>
<gene>
    <name evidence="11" type="ORF">OGAPHI_005918</name>
</gene>
<keyword evidence="4" id="KW-0653">Protein transport</keyword>
<dbReference type="GeneID" id="70237882"/>
<keyword evidence="7 8" id="KW-0539">Nucleus</keyword>
<dbReference type="AlphaFoldDB" id="A0A9P8NXS9"/>
<feature type="domain" description="RRM Nup35-type" evidence="10">
    <location>
        <begin position="180"/>
        <end position="273"/>
    </location>
</feature>
<feature type="region of interest" description="Disordered" evidence="9">
    <location>
        <begin position="51"/>
        <end position="70"/>
    </location>
</feature>
<evidence type="ECO:0000259" key="10">
    <source>
        <dbReference type="PROSITE" id="PS51472"/>
    </source>
</evidence>
<proteinExistence type="predicted"/>
<dbReference type="EMBL" id="JAEUBE010000414">
    <property type="protein sequence ID" value="KAH3661740.1"/>
    <property type="molecule type" value="Genomic_DNA"/>
</dbReference>
<sequence>MYQPASSAQESRLTKYKLKDSIYKEPDWLNSGSGEQLKKRTIPTTLIKRRGELAGATNEDTDALNPPALPFQSDVHRKRLAGKISEDQSVPLTDEFQDNPPKISLFDSVKTEDSSSNGLLINNPDFGKLETDPSHYKNVFNRVQRNRVPTESNESGRPDLPFAVTKTETFKDKEKEAEPALHETAVIVYGYSDSQFPSIVSQFLKYGTILEDFNQPRLFYNTKNYPVFIGPQWVKFTYDNSASAVRALRENNQTTASGSTIGVVPYTRSSLEKLLGTSIPDEQDIGCSMSLVKLVSDQKLPDTELSSLFVVDGDSTEERQDGRFRLLDGSKLINVPKPAKKESASVLERGFNFVFGTGQV</sequence>
<organism evidence="11 12">
    <name type="scientific">Ogataea philodendri</name>
    <dbReference type="NCBI Taxonomy" id="1378263"/>
    <lineage>
        <taxon>Eukaryota</taxon>
        <taxon>Fungi</taxon>
        <taxon>Dikarya</taxon>
        <taxon>Ascomycota</taxon>
        <taxon>Saccharomycotina</taxon>
        <taxon>Pichiomycetes</taxon>
        <taxon>Pichiales</taxon>
        <taxon>Pichiaceae</taxon>
        <taxon>Ogataea</taxon>
    </lineage>
</organism>
<evidence type="ECO:0000256" key="1">
    <source>
        <dbReference type="ARBA" id="ARBA00004567"/>
    </source>
</evidence>
<dbReference type="GO" id="GO:0044613">
    <property type="term" value="C:nuclear pore central transport channel"/>
    <property type="evidence" value="ECO:0007669"/>
    <property type="project" value="TreeGrafter"/>
</dbReference>
<comment type="caution">
    <text evidence="11">The sequence shown here is derived from an EMBL/GenBank/DDBJ whole genome shotgun (WGS) entry which is preliminary data.</text>
</comment>
<dbReference type="InterPro" id="IPR012677">
    <property type="entry name" value="Nucleotide-bd_a/b_plait_sf"/>
</dbReference>
<keyword evidence="2 8" id="KW-0813">Transport</keyword>
<dbReference type="Pfam" id="PF05172">
    <property type="entry name" value="RRM_Nup35"/>
    <property type="match status" value="1"/>
</dbReference>
<dbReference type="GO" id="GO:0006999">
    <property type="term" value="P:nuclear pore organization"/>
    <property type="evidence" value="ECO:0007669"/>
    <property type="project" value="TreeGrafter"/>
</dbReference>
<accession>A0A9P8NXS9</accession>
<evidence type="ECO:0000256" key="7">
    <source>
        <dbReference type="ARBA" id="ARBA00023242"/>
    </source>
</evidence>
<evidence type="ECO:0000256" key="9">
    <source>
        <dbReference type="SAM" id="MobiDB-lite"/>
    </source>
</evidence>
<dbReference type="GO" id="GO:0003676">
    <property type="term" value="F:nucleic acid binding"/>
    <property type="evidence" value="ECO:0007669"/>
    <property type="project" value="InterPro"/>
</dbReference>
<evidence type="ECO:0000256" key="5">
    <source>
        <dbReference type="ARBA" id="ARBA00023010"/>
    </source>
</evidence>
<dbReference type="PROSITE" id="PS51472">
    <property type="entry name" value="RRM_NUP35"/>
    <property type="match status" value="1"/>
</dbReference>
<dbReference type="PANTHER" id="PTHR21527">
    <property type="entry name" value="NUCLEOPORIN NUP35"/>
    <property type="match status" value="1"/>
</dbReference>
<dbReference type="GO" id="GO:0006607">
    <property type="term" value="P:NLS-bearing protein import into nucleus"/>
    <property type="evidence" value="ECO:0007669"/>
    <property type="project" value="TreeGrafter"/>
</dbReference>
<keyword evidence="3 8" id="KW-0509">mRNA transport</keyword>
<reference evidence="11" key="2">
    <citation type="submission" date="2021-01" db="EMBL/GenBank/DDBJ databases">
        <authorList>
            <person name="Schikora-Tamarit M.A."/>
        </authorList>
    </citation>
    <scope>NUCLEOTIDE SEQUENCE</scope>
    <source>
        <strain evidence="11">CBS6075</strain>
    </source>
</reference>
<dbReference type="InterPro" id="IPR035979">
    <property type="entry name" value="RBD_domain_sf"/>
</dbReference>
<evidence type="ECO:0000256" key="8">
    <source>
        <dbReference type="PROSITE-ProRule" id="PRU00804"/>
    </source>
</evidence>
<dbReference type="Proteomes" id="UP000769157">
    <property type="component" value="Unassembled WGS sequence"/>
</dbReference>